<protein>
    <submittedName>
        <fullName evidence="1">Uncharacterized protein</fullName>
    </submittedName>
</protein>
<gene>
    <name evidence="1" type="ORF">UFOVP14_20</name>
</gene>
<dbReference type="Pfam" id="PF08875">
    <property type="entry name" value="DUF1833"/>
    <property type="match status" value="1"/>
</dbReference>
<dbReference type="EMBL" id="LR796151">
    <property type="protein sequence ID" value="CAB4121524.1"/>
    <property type="molecule type" value="Genomic_DNA"/>
</dbReference>
<organism evidence="1">
    <name type="scientific">uncultured Caudovirales phage</name>
    <dbReference type="NCBI Taxonomy" id="2100421"/>
    <lineage>
        <taxon>Viruses</taxon>
        <taxon>Duplodnaviria</taxon>
        <taxon>Heunggongvirae</taxon>
        <taxon>Uroviricota</taxon>
        <taxon>Caudoviricetes</taxon>
        <taxon>Peduoviridae</taxon>
        <taxon>Maltschvirus</taxon>
        <taxon>Maltschvirus maltsch</taxon>
    </lineage>
</organism>
<sequence>MTRAYSSAFKSTLSAVSAIEAPLVLLEITHPLLTTPVRVINDTQDITSNGHLFIGCPFRCILPDDFEGQLPKARLAVDNVGRDLMYWIETSNGGQGSSVRFMQIMRSRPDLIEWEITMNLYNVNVTMQEITAELGFQNLFAKPAVSIQYRPDNSIGLF</sequence>
<name>A0A6J5KHI6_9CAUD</name>
<evidence type="ECO:0000313" key="1">
    <source>
        <dbReference type="EMBL" id="CAB4121524.1"/>
    </source>
</evidence>
<proteinExistence type="predicted"/>
<accession>A0A6J5KHI6</accession>
<reference evidence="1" key="1">
    <citation type="submission" date="2020-04" db="EMBL/GenBank/DDBJ databases">
        <authorList>
            <person name="Chiriac C."/>
            <person name="Salcher M."/>
            <person name="Ghai R."/>
            <person name="Kavagutti S V."/>
        </authorList>
    </citation>
    <scope>NUCLEOTIDE SEQUENCE</scope>
</reference>
<dbReference type="InterPro" id="IPR014974">
    <property type="entry name" value="DUF1833"/>
</dbReference>